<dbReference type="InterPro" id="IPR002716">
    <property type="entry name" value="PIN_dom"/>
</dbReference>
<dbReference type="Gene3D" id="3.40.50.1010">
    <property type="entry name" value="5'-nuclease"/>
    <property type="match status" value="1"/>
</dbReference>
<dbReference type="InterPro" id="IPR029060">
    <property type="entry name" value="PIN-like_dom_sf"/>
</dbReference>
<dbReference type="Pfam" id="PF01850">
    <property type="entry name" value="PIN"/>
    <property type="match status" value="1"/>
</dbReference>
<organism evidence="2">
    <name type="scientific">Deinococcus sonorensis KR-87</name>
    <dbReference type="NCBI Taxonomy" id="694439"/>
    <lineage>
        <taxon>Bacteria</taxon>
        <taxon>Thermotogati</taxon>
        <taxon>Deinococcota</taxon>
        <taxon>Deinococci</taxon>
        <taxon>Deinococcales</taxon>
        <taxon>Deinococcaceae</taxon>
        <taxon>Deinococcus</taxon>
    </lineage>
</organism>
<geneLocation type="plasmid" evidence="2">
    <name>pDson01</name>
</geneLocation>
<dbReference type="CDD" id="cd18682">
    <property type="entry name" value="PIN_VapC-like"/>
    <property type="match status" value="1"/>
</dbReference>
<dbReference type="KEGG" id="dsc:ABOD76_01985"/>
<name>A0AAU7U5S5_9DEIO</name>
<evidence type="ECO:0000313" key="2">
    <source>
        <dbReference type="EMBL" id="XBV83843.1"/>
    </source>
</evidence>
<dbReference type="EMBL" id="CP158297">
    <property type="protein sequence ID" value="XBV83843.1"/>
    <property type="molecule type" value="Genomic_DNA"/>
</dbReference>
<proteinExistence type="predicted"/>
<keyword evidence="2" id="KW-0614">Plasmid</keyword>
<accession>A0AAU7U5S5</accession>
<evidence type="ECO:0000259" key="1">
    <source>
        <dbReference type="Pfam" id="PF01850"/>
    </source>
</evidence>
<protein>
    <submittedName>
        <fullName evidence="2">Type II toxin-antitoxin system VapC family toxin</fullName>
    </submittedName>
</protein>
<dbReference type="SUPFAM" id="SSF88723">
    <property type="entry name" value="PIN domain-like"/>
    <property type="match status" value="1"/>
</dbReference>
<feature type="domain" description="PIN" evidence="1">
    <location>
        <begin position="3"/>
        <end position="120"/>
    </location>
</feature>
<reference evidence="2" key="1">
    <citation type="submission" date="2024-06" db="EMBL/GenBank/DDBJ databases">
        <title>Draft Genome Sequence of Deinococcus sonorensis Type Strain KR-87, a Biofilm Producing Representative of the Genus Deinococcus.</title>
        <authorList>
            <person name="Boren L.S."/>
            <person name="Grosso R.A."/>
            <person name="Hugenberg-Cox A.N."/>
            <person name="Hill J.T.E."/>
            <person name="Albert C.M."/>
            <person name="Tuohy J.M."/>
        </authorList>
    </citation>
    <scope>NUCLEOTIDE SEQUENCE</scope>
    <source>
        <strain evidence="2">KR-87</strain>
        <plasmid evidence="2">pDson01</plasmid>
    </source>
</reference>
<gene>
    <name evidence="2" type="ORF">ABOD76_01985</name>
</gene>
<dbReference type="RefSeq" id="WP_350241631.1">
    <property type="nucleotide sequence ID" value="NZ_CP158297.1"/>
</dbReference>
<dbReference type="AlphaFoldDB" id="A0AAU7U5S5"/>
<sequence>MTVLDASALLAYVYGEAGAEQVEEALSTAPTIHAVNLAEVLSRLAERGSAPEDSMRALTDAGVMKLLQVDPGTVDDALNAARFHPVTRHAGLSLGDRYCLALAARLDVPVLTADRAWADLNVGVTVELIR</sequence>